<gene>
    <name evidence="3" type="ORF">FB561_0756</name>
</gene>
<keyword evidence="2" id="KW-0472">Membrane</keyword>
<sequence>MTDKDSVHLLLADLVEEPPPVAIDVDEQIRRGQRRRLRHLVTVGVAAASVPVVLLGAFLAIRPTDEQPVTAATPTASASSPRENSATSTESSRALLAEMQQLIPEIRQLDKPTLYDYEFRQGPAEREIVAGADRIYEGIGQITVDIRVSSKSATRQPCSVRPNFEPCTRITSFPDGTTAYLWTYTVPATVGRAYEVQLIKADGTGVSVSSAAQRPKNAAMPDAPLSLDRVLEIARQIKTTP</sequence>
<keyword evidence="4" id="KW-1185">Reference proteome</keyword>
<evidence type="ECO:0000313" key="3">
    <source>
        <dbReference type="EMBL" id="TWD79692.1"/>
    </source>
</evidence>
<comment type="caution">
    <text evidence="3">The sequence shown here is derived from an EMBL/GenBank/DDBJ whole genome shotgun (WGS) entry which is preliminary data.</text>
</comment>
<evidence type="ECO:0000256" key="2">
    <source>
        <dbReference type="SAM" id="Phobius"/>
    </source>
</evidence>
<feature type="region of interest" description="Disordered" evidence="1">
    <location>
        <begin position="67"/>
        <end position="91"/>
    </location>
</feature>
<proteinExistence type="predicted"/>
<keyword evidence="2" id="KW-0812">Transmembrane</keyword>
<evidence type="ECO:0000256" key="1">
    <source>
        <dbReference type="SAM" id="MobiDB-lite"/>
    </source>
</evidence>
<feature type="compositionally biased region" description="Polar residues" evidence="1">
    <location>
        <begin position="82"/>
        <end position="91"/>
    </location>
</feature>
<keyword evidence="2" id="KW-1133">Transmembrane helix</keyword>
<dbReference type="AlphaFoldDB" id="A0A561BLL4"/>
<name>A0A561BLL4_9ACTN</name>
<dbReference type="Proteomes" id="UP000318380">
    <property type="component" value="Unassembled WGS sequence"/>
</dbReference>
<dbReference type="EMBL" id="VIVK01000001">
    <property type="protein sequence ID" value="TWD79692.1"/>
    <property type="molecule type" value="Genomic_DNA"/>
</dbReference>
<dbReference type="RefSeq" id="WP_145803030.1">
    <property type="nucleotide sequence ID" value="NZ_VIVK01000001.1"/>
</dbReference>
<organism evidence="3 4">
    <name type="scientific">Kribbella amoyensis</name>
    <dbReference type="NCBI Taxonomy" id="996641"/>
    <lineage>
        <taxon>Bacteria</taxon>
        <taxon>Bacillati</taxon>
        <taxon>Actinomycetota</taxon>
        <taxon>Actinomycetes</taxon>
        <taxon>Propionibacteriales</taxon>
        <taxon>Kribbellaceae</taxon>
        <taxon>Kribbella</taxon>
    </lineage>
</organism>
<feature type="compositionally biased region" description="Low complexity" evidence="1">
    <location>
        <begin position="68"/>
        <end position="81"/>
    </location>
</feature>
<protein>
    <submittedName>
        <fullName evidence="3">Uncharacterized protein</fullName>
    </submittedName>
</protein>
<feature type="transmembrane region" description="Helical" evidence="2">
    <location>
        <begin position="40"/>
        <end position="61"/>
    </location>
</feature>
<reference evidence="3 4" key="1">
    <citation type="submission" date="2019-06" db="EMBL/GenBank/DDBJ databases">
        <title>Sequencing the genomes of 1000 actinobacteria strains.</title>
        <authorList>
            <person name="Klenk H.-P."/>
        </authorList>
    </citation>
    <scope>NUCLEOTIDE SEQUENCE [LARGE SCALE GENOMIC DNA]</scope>
    <source>
        <strain evidence="3 4">DSM 24683</strain>
    </source>
</reference>
<accession>A0A561BLL4</accession>
<evidence type="ECO:0000313" key="4">
    <source>
        <dbReference type="Proteomes" id="UP000318380"/>
    </source>
</evidence>